<dbReference type="InterPro" id="IPR024072">
    <property type="entry name" value="DHFR-like_dom_sf"/>
</dbReference>
<evidence type="ECO:0000256" key="6">
    <source>
        <dbReference type="ARBA" id="ARBA00023002"/>
    </source>
</evidence>
<keyword evidence="5 8" id="KW-0521">NADP</keyword>
<dbReference type="FunFam" id="3.40.430.10:FF:000001">
    <property type="entry name" value="Dihydrofolate reductase"/>
    <property type="match status" value="1"/>
</dbReference>
<sequence>MISLIAAIGKNNELGKNNDLIWRLPADQKFFRETTSEHTVITGRKNFEAMGRALPKRRNIVVTRDTNYRAEGAEVAHSLEEALALARGEKEVFVIGGAEIYRQAMSVADKLYITHIAAEDKEADTFFPEIIPMVWNEVSHEEHAVDDKNNFAYTFSLYEKL</sequence>
<accession>A0A0G1QW27</accession>
<dbReference type="Pfam" id="PF00186">
    <property type="entry name" value="DHFR_1"/>
    <property type="match status" value="1"/>
</dbReference>
<dbReference type="GO" id="GO:0070401">
    <property type="term" value="F:NADP+ binding"/>
    <property type="evidence" value="ECO:0007669"/>
    <property type="project" value="UniProtKB-ARBA"/>
</dbReference>
<dbReference type="GO" id="GO:0004146">
    <property type="term" value="F:dihydrofolate reductase activity"/>
    <property type="evidence" value="ECO:0007669"/>
    <property type="project" value="UniProtKB-EC"/>
</dbReference>
<dbReference type="AlphaFoldDB" id="A0A0G1QW27"/>
<dbReference type="GO" id="GO:0006730">
    <property type="term" value="P:one-carbon metabolic process"/>
    <property type="evidence" value="ECO:0007669"/>
    <property type="project" value="UniProtKB-KW"/>
</dbReference>
<evidence type="ECO:0000259" key="9">
    <source>
        <dbReference type="PROSITE" id="PS51330"/>
    </source>
</evidence>
<comment type="similarity">
    <text evidence="2 8">Belongs to the dihydrofolate reductase family.</text>
</comment>
<evidence type="ECO:0000313" key="10">
    <source>
        <dbReference type="EMBL" id="KKU22028.1"/>
    </source>
</evidence>
<comment type="pathway">
    <text evidence="1 8">Cofactor biosynthesis; tetrahydrofolate biosynthesis; 5,6,7,8-tetrahydrofolate from 7,8-dihydrofolate: step 1/1.</text>
</comment>
<dbReference type="PIRSF" id="PIRSF000194">
    <property type="entry name" value="DHFR"/>
    <property type="match status" value="1"/>
</dbReference>
<dbReference type="InterPro" id="IPR012259">
    <property type="entry name" value="DHFR"/>
</dbReference>
<dbReference type="InterPro" id="IPR001796">
    <property type="entry name" value="DHFR_dom"/>
</dbReference>
<comment type="function">
    <text evidence="7 8">Key enzyme in folate metabolism. Catalyzes an essential reaction for de novo glycine and purine synthesis, and for DNA precursor synthesis.</text>
</comment>
<keyword evidence="6 8" id="KW-0560">Oxidoreductase</keyword>
<comment type="caution">
    <text evidence="10">The sequence shown here is derived from an EMBL/GenBank/DDBJ whole genome shotgun (WGS) entry which is preliminary data.</text>
</comment>
<evidence type="ECO:0000313" key="11">
    <source>
        <dbReference type="Proteomes" id="UP000034107"/>
    </source>
</evidence>
<protein>
    <recommendedName>
        <fullName evidence="3 8">Dihydrofolate reductase</fullName>
        <ecNumber evidence="3 8">1.5.1.3</ecNumber>
    </recommendedName>
</protein>
<gene>
    <name evidence="10" type="ORF">UX31_C0007G0014</name>
</gene>
<evidence type="ECO:0000256" key="5">
    <source>
        <dbReference type="ARBA" id="ARBA00022857"/>
    </source>
</evidence>
<dbReference type="UniPathway" id="UPA00077">
    <property type="reaction ID" value="UER00158"/>
</dbReference>
<reference evidence="10 11" key="1">
    <citation type="journal article" date="2015" name="Nature">
        <title>rRNA introns, odd ribosomes, and small enigmatic genomes across a large radiation of phyla.</title>
        <authorList>
            <person name="Brown C.T."/>
            <person name="Hug L.A."/>
            <person name="Thomas B.C."/>
            <person name="Sharon I."/>
            <person name="Castelle C.J."/>
            <person name="Singh A."/>
            <person name="Wilkins M.J."/>
            <person name="Williams K.H."/>
            <person name="Banfield J.F."/>
        </authorList>
    </citation>
    <scope>NUCLEOTIDE SEQUENCE [LARGE SCALE GENOMIC DNA]</scope>
</reference>
<evidence type="ECO:0000256" key="8">
    <source>
        <dbReference type="PIRNR" id="PIRNR000194"/>
    </source>
</evidence>
<evidence type="ECO:0000256" key="2">
    <source>
        <dbReference type="ARBA" id="ARBA00009539"/>
    </source>
</evidence>
<evidence type="ECO:0000256" key="1">
    <source>
        <dbReference type="ARBA" id="ARBA00004903"/>
    </source>
</evidence>
<proteinExistence type="inferred from homology"/>
<dbReference type="SUPFAM" id="SSF53597">
    <property type="entry name" value="Dihydrofolate reductase-like"/>
    <property type="match status" value="1"/>
</dbReference>
<dbReference type="PANTHER" id="PTHR48069">
    <property type="entry name" value="DIHYDROFOLATE REDUCTASE"/>
    <property type="match status" value="1"/>
</dbReference>
<dbReference type="GO" id="GO:0046655">
    <property type="term" value="P:folic acid metabolic process"/>
    <property type="evidence" value="ECO:0007669"/>
    <property type="project" value="TreeGrafter"/>
</dbReference>
<dbReference type="GO" id="GO:0046654">
    <property type="term" value="P:tetrahydrofolate biosynthetic process"/>
    <property type="evidence" value="ECO:0007669"/>
    <property type="project" value="UniProtKB-UniPathway"/>
</dbReference>
<dbReference type="PANTHER" id="PTHR48069:SF3">
    <property type="entry name" value="DIHYDROFOLATE REDUCTASE"/>
    <property type="match status" value="1"/>
</dbReference>
<dbReference type="Proteomes" id="UP000034107">
    <property type="component" value="Unassembled WGS sequence"/>
</dbReference>
<dbReference type="GO" id="GO:0005829">
    <property type="term" value="C:cytosol"/>
    <property type="evidence" value="ECO:0007669"/>
    <property type="project" value="TreeGrafter"/>
</dbReference>
<keyword evidence="4 8" id="KW-0554">One-carbon metabolism</keyword>
<dbReference type="PRINTS" id="PR00070">
    <property type="entry name" value="DHFR"/>
</dbReference>
<dbReference type="CDD" id="cd00209">
    <property type="entry name" value="DHFR"/>
    <property type="match status" value="1"/>
</dbReference>
<evidence type="ECO:0000256" key="7">
    <source>
        <dbReference type="ARBA" id="ARBA00025067"/>
    </source>
</evidence>
<evidence type="ECO:0000256" key="3">
    <source>
        <dbReference type="ARBA" id="ARBA00012856"/>
    </source>
</evidence>
<dbReference type="Gene3D" id="3.40.430.10">
    <property type="entry name" value="Dihydrofolate Reductase, subunit A"/>
    <property type="match status" value="1"/>
</dbReference>
<comment type="catalytic activity">
    <reaction evidence="8">
        <text>(6S)-5,6,7,8-tetrahydrofolate + NADP(+) = 7,8-dihydrofolate + NADPH + H(+)</text>
        <dbReference type="Rhea" id="RHEA:15009"/>
        <dbReference type="ChEBI" id="CHEBI:15378"/>
        <dbReference type="ChEBI" id="CHEBI:57451"/>
        <dbReference type="ChEBI" id="CHEBI:57453"/>
        <dbReference type="ChEBI" id="CHEBI:57783"/>
        <dbReference type="ChEBI" id="CHEBI:58349"/>
        <dbReference type="EC" id="1.5.1.3"/>
    </reaction>
</comment>
<organism evidence="10 11">
    <name type="scientific">Candidatus Nomurabacteria bacterium GW2011_GWA1_46_11</name>
    <dbReference type="NCBI Taxonomy" id="1618732"/>
    <lineage>
        <taxon>Bacteria</taxon>
        <taxon>Candidatus Nomuraibacteriota</taxon>
    </lineage>
</organism>
<dbReference type="PATRIC" id="fig|1618732.3.peg.354"/>
<dbReference type="EC" id="1.5.1.3" evidence="3 8"/>
<evidence type="ECO:0000256" key="4">
    <source>
        <dbReference type="ARBA" id="ARBA00022563"/>
    </source>
</evidence>
<name>A0A0G1QW27_9BACT</name>
<feature type="domain" description="DHFR" evidence="9">
    <location>
        <begin position="1"/>
        <end position="160"/>
    </location>
</feature>
<dbReference type="EMBL" id="LCLS01000007">
    <property type="protein sequence ID" value="KKU22028.1"/>
    <property type="molecule type" value="Genomic_DNA"/>
</dbReference>
<dbReference type="GO" id="GO:0046452">
    <property type="term" value="P:dihydrofolate metabolic process"/>
    <property type="evidence" value="ECO:0007669"/>
    <property type="project" value="TreeGrafter"/>
</dbReference>
<dbReference type="PROSITE" id="PS51330">
    <property type="entry name" value="DHFR_2"/>
    <property type="match status" value="1"/>
</dbReference>